<dbReference type="InterPro" id="IPR018165">
    <property type="entry name" value="Ala-tRNA-synth_IIc_core"/>
</dbReference>
<protein>
    <recommendedName>
        <fullName evidence="2">alanine--tRNA ligase</fullName>
        <ecNumber evidence="2">6.1.1.7</ecNumber>
    </recommendedName>
</protein>
<evidence type="ECO:0000256" key="7">
    <source>
        <dbReference type="ARBA" id="ARBA00022884"/>
    </source>
</evidence>
<dbReference type="Proteomes" id="UP000198217">
    <property type="component" value="Chromosome I"/>
</dbReference>
<evidence type="ECO:0000256" key="3">
    <source>
        <dbReference type="ARBA" id="ARBA00022555"/>
    </source>
</evidence>
<dbReference type="Pfam" id="PF01411">
    <property type="entry name" value="tRNA-synt_2c"/>
    <property type="match status" value="1"/>
</dbReference>
<dbReference type="InterPro" id="IPR018164">
    <property type="entry name" value="Ala-tRNA-synth_IIc_N"/>
</dbReference>
<keyword evidence="7" id="KW-0694">RNA-binding</keyword>
<dbReference type="InterPro" id="IPR002318">
    <property type="entry name" value="Ala-tRNA-lgiase_IIc"/>
</dbReference>
<dbReference type="SUPFAM" id="SSF55681">
    <property type="entry name" value="Class II aaRS and biotin synthetases"/>
    <property type="match status" value="1"/>
</dbReference>
<evidence type="ECO:0000256" key="5">
    <source>
        <dbReference type="ARBA" id="ARBA00022741"/>
    </source>
</evidence>
<dbReference type="GO" id="GO:0004813">
    <property type="term" value="F:alanine-tRNA ligase activity"/>
    <property type="evidence" value="ECO:0007669"/>
    <property type="project" value="UniProtKB-EC"/>
</dbReference>
<proteinExistence type="inferred from homology"/>
<keyword evidence="6" id="KW-0067">ATP-binding</keyword>
<dbReference type="InterPro" id="IPR050058">
    <property type="entry name" value="Ala-tRNA_ligase"/>
</dbReference>
<evidence type="ECO:0000313" key="11">
    <source>
        <dbReference type="EMBL" id="SCG56670.1"/>
    </source>
</evidence>
<dbReference type="GO" id="GO:0005829">
    <property type="term" value="C:cytosol"/>
    <property type="evidence" value="ECO:0007669"/>
    <property type="project" value="TreeGrafter"/>
</dbReference>
<dbReference type="InterPro" id="IPR045864">
    <property type="entry name" value="aa-tRNA-synth_II/BPL/LPL"/>
</dbReference>
<evidence type="ECO:0000256" key="1">
    <source>
        <dbReference type="ARBA" id="ARBA00008226"/>
    </source>
</evidence>
<dbReference type="FunFam" id="3.30.930.10:FF:000180">
    <property type="entry name" value="Alanyl tRNA synthetase"/>
    <property type="match status" value="1"/>
</dbReference>
<sequence length="391" mass="44387">MNRDEIVRTFLDFYRERGHRPVSDSSLIPPPGDPVLFTTSGMHPLTPHLEGRPHPLGRRLVNVQRCLRTTDLDEVGDRTHLTVFEMLGSWSLGDYDVAQSLRWGHQLLREGFGVEPDRLHATVFGGDGQLGPDRVSLETWAELGVPVELTRGEDNWWSNGPTGPCGPDSEIFVWTGDGPPRGTPGTDDRWMEVWNHVQMRYHRHDDGRLEPLRQPNVDTGMGLERLEMVLGGTRSVFEGDGLRPWVRGVGGLWRLDEVPLRQVCDHLRSGVVVIGDGVRPSNTGRGYVLRRLVRRVLTTLWRDDPSRTLSDLPTEPIRHTLDGFGQQTGVGEVREVFGGEERRFRELLRRGRPLVRRRRSRGPLTGEDYRWLHDTHGLPRDLVDHLVGELG</sequence>
<dbReference type="GO" id="GO:0002161">
    <property type="term" value="F:aminoacyl-tRNA deacylase activity"/>
    <property type="evidence" value="ECO:0007669"/>
    <property type="project" value="TreeGrafter"/>
</dbReference>
<dbReference type="PANTHER" id="PTHR11777">
    <property type="entry name" value="ALANYL-TRNA SYNTHETASE"/>
    <property type="match status" value="1"/>
</dbReference>
<keyword evidence="8" id="KW-0648">Protein biosynthesis</keyword>
<feature type="domain" description="Alanyl-transfer RNA synthetases family profile" evidence="10">
    <location>
        <begin position="1"/>
        <end position="391"/>
    </location>
</feature>
<dbReference type="EMBL" id="LT607750">
    <property type="protein sequence ID" value="SCG56670.1"/>
    <property type="molecule type" value="Genomic_DNA"/>
</dbReference>
<keyword evidence="3" id="KW-0820">tRNA-binding</keyword>
<dbReference type="EC" id="6.1.1.7" evidence="2"/>
<keyword evidence="5" id="KW-0547">Nucleotide-binding</keyword>
<accession>A0A1C5IE90</accession>
<evidence type="ECO:0000256" key="2">
    <source>
        <dbReference type="ARBA" id="ARBA00013168"/>
    </source>
</evidence>
<dbReference type="RefSeq" id="WP_088994511.1">
    <property type="nucleotide sequence ID" value="NZ_LT607750.1"/>
</dbReference>
<dbReference type="Gene3D" id="3.30.930.10">
    <property type="entry name" value="Bira Bifunctional Protein, Domain 2"/>
    <property type="match status" value="1"/>
</dbReference>
<organism evidence="11 12">
    <name type="scientific">Micromonospora echinaurantiaca</name>
    <dbReference type="NCBI Taxonomy" id="47857"/>
    <lineage>
        <taxon>Bacteria</taxon>
        <taxon>Bacillati</taxon>
        <taxon>Actinomycetota</taxon>
        <taxon>Actinomycetes</taxon>
        <taxon>Micromonosporales</taxon>
        <taxon>Micromonosporaceae</taxon>
        <taxon>Micromonospora</taxon>
    </lineage>
</organism>
<evidence type="ECO:0000256" key="8">
    <source>
        <dbReference type="ARBA" id="ARBA00022917"/>
    </source>
</evidence>
<dbReference type="PROSITE" id="PS50860">
    <property type="entry name" value="AA_TRNA_LIGASE_II_ALA"/>
    <property type="match status" value="1"/>
</dbReference>
<keyword evidence="12" id="KW-1185">Reference proteome</keyword>
<gene>
    <name evidence="11" type="ORF">GA0070609_3186</name>
</gene>
<dbReference type="GO" id="GO:0000049">
    <property type="term" value="F:tRNA binding"/>
    <property type="evidence" value="ECO:0007669"/>
    <property type="project" value="UniProtKB-KW"/>
</dbReference>
<dbReference type="SUPFAM" id="SSF101353">
    <property type="entry name" value="Putative anticodon-binding domain of alanyl-tRNA synthetase (AlaRS)"/>
    <property type="match status" value="1"/>
</dbReference>
<evidence type="ECO:0000256" key="4">
    <source>
        <dbReference type="ARBA" id="ARBA00022598"/>
    </source>
</evidence>
<dbReference type="PANTHER" id="PTHR11777:SF9">
    <property type="entry name" value="ALANINE--TRNA LIGASE, CYTOPLASMIC"/>
    <property type="match status" value="1"/>
</dbReference>
<dbReference type="CDD" id="cd00673">
    <property type="entry name" value="AlaRS_core"/>
    <property type="match status" value="1"/>
</dbReference>
<dbReference type="GO" id="GO:0006419">
    <property type="term" value="P:alanyl-tRNA aminoacylation"/>
    <property type="evidence" value="ECO:0007669"/>
    <property type="project" value="InterPro"/>
</dbReference>
<evidence type="ECO:0000313" key="12">
    <source>
        <dbReference type="Proteomes" id="UP000198217"/>
    </source>
</evidence>
<evidence type="ECO:0000256" key="9">
    <source>
        <dbReference type="ARBA" id="ARBA00023146"/>
    </source>
</evidence>
<evidence type="ECO:0000259" key="10">
    <source>
        <dbReference type="PROSITE" id="PS50860"/>
    </source>
</evidence>
<dbReference type="AlphaFoldDB" id="A0A1C5IE90"/>
<dbReference type="PRINTS" id="PR00980">
    <property type="entry name" value="TRNASYNTHALA"/>
</dbReference>
<name>A0A1C5IE90_9ACTN</name>
<dbReference type="InterPro" id="IPR018162">
    <property type="entry name" value="Ala-tRNA-ligase_IIc_anticod-bd"/>
</dbReference>
<dbReference type="GO" id="GO:0005524">
    <property type="term" value="F:ATP binding"/>
    <property type="evidence" value="ECO:0007669"/>
    <property type="project" value="UniProtKB-KW"/>
</dbReference>
<comment type="similarity">
    <text evidence="1">Belongs to the class-II aminoacyl-tRNA synthetase family.</text>
</comment>
<keyword evidence="4" id="KW-0436">Ligase</keyword>
<reference evidence="11 12" key="1">
    <citation type="submission" date="2016-06" db="EMBL/GenBank/DDBJ databases">
        <authorList>
            <person name="Kjaerup R.B."/>
            <person name="Dalgaard T.S."/>
            <person name="Juul-Madsen H.R."/>
        </authorList>
    </citation>
    <scope>NUCLEOTIDE SEQUENCE [LARGE SCALE GENOMIC DNA]</scope>
    <source>
        <strain evidence="11 12">DSM 43904</strain>
    </source>
</reference>
<evidence type="ECO:0000256" key="6">
    <source>
        <dbReference type="ARBA" id="ARBA00022840"/>
    </source>
</evidence>
<keyword evidence="9 11" id="KW-0030">Aminoacyl-tRNA synthetase</keyword>